<dbReference type="EMBL" id="HG994367">
    <property type="protein sequence ID" value="CAF1699637.1"/>
    <property type="molecule type" value="Genomic_DNA"/>
</dbReference>
<dbReference type="Proteomes" id="UP001295469">
    <property type="component" value="Chromosome C03"/>
</dbReference>
<sequence length="130" mass="14413">MVATARGNDSGASGQATTTRAQPRGRLEAERDKRRSWQIVSVDRRAWTGALMVERSQIECGQGEEEEVGAHLLAGLQRSMTMVTGRRSERRELTSGLAERRKQAAVEKASQWLEPLGGTNYKGARYLILI</sequence>
<feature type="compositionally biased region" description="Basic and acidic residues" evidence="1">
    <location>
        <begin position="25"/>
        <end position="34"/>
    </location>
</feature>
<feature type="region of interest" description="Disordered" evidence="1">
    <location>
        <begin position="1"/>
        <end position="34"/>
    </location>
</feature>
<reference evidence="2" key="1">
    <citation type="submission" date="2021-01" db="EMBL/GenBank/DDBJ databases">
        <authorList>
            <consortium name="Genoscope - CEA"/>
            <person name="William W."/>
        </authorList>
    </citation>
    <scope>NUCLEOTIDE SEQUENCE</scope>
</reference>
<name>A0A816I3P8_BRANA</name>
<accession>A0A816I3P8</accession>
<evidence type="ECO:0000256" key="1">
    <source>
        <dbReference type="SAM" id="MobiDB-lite"/>
    </source>
</evidence>
<gene>
    <name evidence="2" type="ORF">DARMORV10_C03P20140.1</name>
</gene>
<organism evidence="2">
    <name type="scientific">Brassica napus</name>
    <name type="common">Rape</name>
    <dbReference type="NCBI Taxonomy" id="3708"/>
    <lineage>
        <taxon>Eukaryota</taxon>
        <taxon>Viridiplantae</taxon>
        <taxon>Streptophyta</taxon>
        <taxon>Embryophyta</taxon>
        <taxon>Tracheophyta</taxon>
        <taxon>Spermatophyta</taxon>
        <taxon>Magnoliopsida</taxon>
        <taxon>eudicotyledons</taxon>
        <taxon>Gunneridae</taxon>
        <taxon>Pentapetalae</taxon>
        <taxon>rosids</taxon>
        <taxon>malvids</taxon>
        <taxon>Brassicales</taxon>
        <taxon>Brassicaceae</taxon>
        <taxon>Brassiceae</taxon>
        <taxon>Brassica</taxon>
    </lineage>
</organism>
<feature type="compositionally biased region" description="Polar residues" evidence="1">
    <location>
        <begin position="10"/>
        <end position="21"/>
    </location>
</feature>
<dbReference type="AlphaFoldDB" id="A0A816I3P8"/>
<proteinExistence type="predicted"/>
<protein>
    <submittedName>
        <fullName evidence="2">(rape) hypothetical protein</fullName>
    </submittedName>
</protein>
<evidence type="ECO:0000313" key="2">
    <source>
        <dbReference type="EMBL" id="CAF1699637.1"/>
    </source>
</evidence>